<comment type="subunit">
    <text evidence="1">Part of the nuclear pore complex (NPC).</text>
</comment>
<keyword evidence="1" id="KW-0811">Translocation</keyword>
<dbReference type="GO" id="GO:0031965">
    <property type="term" value="C:nuclear membrane"/>
    <property type="evidence" value="ECO:0007669"/>
    <property type="project" value="UniProtKB-SubCell"/>
</dbReference>
<dbReference type="Proteomes" id="UP000001542">
    <property type="component" value="Unassembled WGS sequence"/>
</dbReference>
<gene>
    <name evidence="2" type="ORF">TVAG_075540</name>
</gene>
<keyword evidence="1" id="KW-0653">Protein transport</keyword>
<sequence length="521" mass="59273">MSSVANPATGNPQDIDIGTIRKLMKPLVERSGKSSSDLCNDYANLTTDLKNNADINESNLWSLLSDLSNKNPQINERYVKITKNDPELVHSVLFLQWLEKEYRKNPVPTEISEIPYYYIRTGQIEKYFEYLQKNKQNDWKIATLAGCLSQKDYKTWRISARNLANSKHISPDEAAIYSILSGDLYACMQYAKTYYDQLWAKIFCMLSDAEAKNPYDIKETIRQFPTPSNTQENLVFTVFRDGVDSLLKEQNLPLAFKIHTVSVFHSCPSDLIKQFIEPIVNNFALGIAFFYCSLAETDEAVKLISDILTGLPYPDEKALQITDYFKLPSTKIVDAAIDNIISSRVDDFDEDLTEEELIDRKIEALGWLEIARCEEVAEKKVRKLLGKLALEKQYKGCSKLLQTRGNLLTNQIERDSWNALVIAELKTTAQNLSEILLFKGGWMNRCDIEDEVARSILMLVSNQLIDTYIASGETERAMAVPAMICCPTKNMLRWLKPSDAKELLLKIKNVGIAQFKAANTE</sequence>
<evidence type="ECO:0000313" key="2">
    <source>
        <dbReference type="EMBL" id="EAY22807.1"/>
    </source>
</evidence>
<dbReference type="GO" id="GO:0015031">
    <property type="term" value="P:protein transport"/>
    <property type="evidence" value="ECO:0007669"/>
    <property type="project" value="UniProtKB-KW"/>
</dbReference>
<keyword evidence="1" id="KW-0906">Nuclear pore complex</keyword>
<keyword evidence="3" id="KW-1185">Reference proteome</keyword>
<reference evidence="2" key="2">
    <citation type="journal article" date="2007" name="Science">
        <title>Draft genome sequence of the sexually transmitted pathogen Trichomonas vaginalis.</title>
        <authorList>
            <person name="Carlton J.M."/>
            <person name="Hirt R.P."/>
            <person name="Silva J.C."/>
            <person name="Delcher A.L."/>
            <person name="Schatz M."/>
            <person name="Zhao Q."/>
            <person name="Wortman J.R."/>
            <person name="Bidwell S.L."/>
            <person name="Alsmark U.C.M."/>
            <person name="Besteiro S."/>
            <person name="Sicheritz-Ponten T."/>
            <person name="Noel C.J."/>
            <person name="Dacks J.B."/>
            <person name="Foster P.G."/>
            <person name="Simillion C."/>
            <person name="Van de Peer Y."/>
            <person name="Miranda-Saavedra D."/>
            <person name="Barton G.J."/>
            <person name="Westrop G.D."/>
            <person name="Mueller S."/>
            <person name="Dessi D."/>
            <person name="Fiori P.L."/>
            <person name="Ren Q."/>
            <person name="Paulsen I."/>
            <person name="Zhang H."/>
            <person name="Bastida-Corcuera F.D."/>
            <person name="Simoes-Barbosa A."/>
            <person name="Brown M.T."/>
            <person name="Hayes R.D."/>
            <person name="Mukherjee M."/>
            <person name="Okumura C.Y."/>
            <person name="Schneider R."/>
            <person name="Smith A.J."/>
            <person name="Vanacova S."/>
            <person name="Villalvazo M."/>
            <person name="Haas B.J."/>
            <person name="Pertea M."/>
            <person name="Feldblyum T.V."/>
            <person name="Utterback T.R."/>
            <person name="Shu C.L."/>
            <person name="Osoegawa K."/>
            <person name="de Jong P.J."/>
            <person name="Hrdy I."/>
            <person name="Horvathova L."/>
            <person name="Zubacova Z."/>
            <person name="Dolezal P."/>
            <person name="Malik S.B."/>
            <person name="Logsdon J.M. Jr."/>
            <person name="Henze K."/>
            <person name="Gupta A."/>
            <person name="Wang C.C."/>
            <person name="Dunne R.L."/>
            <person name="Upcroft J.A."/>
            <person name="Upcroft P."/>
            <person name="White O."/>
            <person name="Salzberg S.L."/>
            <person name="Tang P."/>
            <person name="Chiu C.-H."/>
            <person name="Lee Y.-S."/>
            <person name="Embley T.M."/>
            <person name="Coombs G.H."/>
            <person name="Mottram J.C."/>
            <person name="Tachezy J."/>
            <person name="Fraser-Liggett C.M."/>
            <person name="Johnson P.J."/>
        </authorList>
    </citation>
    <scope>NUCLEOTIDE SEQUENCE [LARGE SCALE GENOMIC DNA]</scope>
    <source>
        <strain evidence="2">G3</strain>
    </source>
</reference>
<evidence type="ECO:0000256" key="1">
    <source>
        <dbReference type="RuleBase" id="RU365072"/>
    </source>
</evidence>
<evidence type="ECO:0000313" key="3">
    <source>
        <dbReference type="Proteomes" id="UP000001542"/>
    </source>
</evidence>
<comment type="function">
    <text evidence="1">Functions as a component of the nuclear pore complex (NPC).</text>
</comment>
<organism evidence="2 3">
    <name type="scientific">Trichomonas vaginalis (strain ATCC PRA-98 / G3)</name>
    <dbReference type="NCBI Taxonomy" id="412133"/>
    <lineage>
        <taxon>Eukaryota</taxon>
        <taxon>Metamonada</taxon>
        <taxon>Parabasalia</taxon>
        <taxon>Trichomonadida</taxon>
        <taxon>Trichomonadidae</taxon>
        <taxon>Trichomonas</taxon>
    </lineage>
</organism>
<keyword evidence="1" id="KW-0472">Membrane</keyword>
<keyword evidence="1" id="KW-0539">Nucleus</keyword>
<dbReference type="Pfam" id="PF04121">
    <property type="entry name" value="Nup84_Nup100"/>
    <property type="match status" value="1"/>
</dbReference>
<name>A2D9F1_TRIV3</name>
<dbReference type="RefSeq" id="XP_001583793.1">
    <property type="nucleotide sequence ID" value="XM_001583743.1"/>
</dbReference>
<dbReference type="VEuPathDB" id="TrichDB:TVAGG3_0286930"/>
<dbReference type="GO" id="GO:0017056">
    <property type="term" value="F:structural constituent of nuclear pore"/>
    <property type="evidence" value="ECO:0007669"/>
    <property type="project" value="UniProtKB-UniRule"/>
</dbReference>
<dbReference type="InParanoid" id="A2D9F1"/>
<dbReference type="SMR" id="A2D9F1"/>
<dbReference type="AlphaFoldDB" id="A2D9F1"/>
<comment type="similarity">
    <text evidence="1">Belongs to the nucleoporin Nup84/Nup107 family.</text>
</comment>
<dbReference type="KEGG" id="tva:5468380"/>
<keyword evidence="1" id="KW-0813">Transport</keyword>
<dbReference type="InterPro" id="IPR007252">
    <property type="entry name" value="Nup84/Nup107"/>
</dbReference>
<proteinExistence type="inferred from homology"/>
<reference evidence="2" key="1">
    <citation type="submission" date="2006-10" db="EMBL/GenBank/DDBJ databases">
        <authorList>
            <person name="Amadeo P."/>
            <person name="Zhao Q."/>
            <person name="Wortman J."/>
            <person name="Fraser-Liggett C."/>
            <person name="Carlton J."/>
        </authorList>
    </citation>
    <scope>NUCLEOTIDE SEQUENCE</scope>
    <source>
        <strain evidence="2">G3</strain>
    </source>
</reference>
<dbReference type="VEuPathDB" id="TrichDB:TVAG_075540"/>
<dbReference type="Gene3D" id="1.10.3450.20">
    <property type="match status" value="1"/>
</dbReference>
<dbReference type="EMBL" id="DS113181">
    <property type="protein sequence ID" value="EAY22807.1"/>
    <property type="molecule type" value="Genomic_DNA"/>
</dbReference>
<protein>
    <recommendedName>
        <fullName evidence="1">Nuclear pore complex protein</fullName>
    </recommendedName>
</protein>
<accession>A2D9F1</accession>
<keyword evidence="1" id="KW-0509">mRNA transport</keyword>
<dbReference type="GO" id="GO:0005643">
    <property type="term" value="C:nuclear pore"/>
    <property type="evidence" value="ECO:0007669"/>
    <property type="project" value="UniProtKB-SubCell"/>
</dbReference>
<comment type="subcellular location">
    <subcellularLocation>
        <location evidence="1">Nucleus</location>
        <location evidence="1">Nuclear pore complex</location>
    </subcellularLocation>
    <subcellularLocation>
        <location evidence="1">Nucleus membrane</location>
    </subcellularLocation>
</comment>